<evidence type="ECO:0000313" key="7">
    <source>
        <dbReference type="EMBL" id="CAH3166231.1"/>
    </source>
</evidence>
<dbReference type="InterPro" id="IPR036915">
    <property type="entry name" value="Cyclin-like_sf"/>
</dbReference>
<feature type="domain" description="Cyclin C-terminal" evidence="6">
    <location>
        <begin position="123"/>
        <end position="239"/>
    </location>
</feature>
<gene>
    <name evidence="7" type="ORF">PMEA_00005213</name>
</gene>
<organism evidence="7 8">
    <name type="scientific">Pocillopora meandrina</name>
    <dbReference type="NCBI Taxonomy" id="46732"/>
    <lineage>
        <taxon>Eukaryota</taxon>
        <taxon>Metazoa</taxon>
        <taxon>Cnidaria</taxon>
        <taxon>Anthozoa</taxon>
        <taxon>Hexacorallia</taxon>
        <taxon>Scleractinia</taxon>
        <taxon>Astrocoeniina</taxon>
        <taxon>Pocilloporidae</taxon>
        <taxon>Pocillopora</taxon>
    </lineage>
</organism>
<feature type="domain" description="Cyclin-like" evidence="5">
    <location>
        <begin position="127"/>
        <end position="208"/>
    </location>
</feature>
<reference evidence="7 8" key="1">
    <citation type="submission" date="2022-05" db="EMBL/GenBank/DDBJ databases">
        <authorList>
            <consortium name="Genoscope - CEA"/>
            <person name="William W."/>
        </authorList>
    </citation>
    <scope>NUCLEOTIDE SEQUENCE [LARGE SCALE GENOMIC DNA]</scope>
</reference>
<evidence type="ECO:0000259" key="5">
    <source>
        <dbReference type="SMART" id="SM00385"/>
    </source>
</evidence>
<dbReference type="InterPro" id="IPR004367">
    <property type="entry name" value="Cyclin_C-dom"/>
</dbReference>
<dbReference type="PANTHER" id="PTHR10177">
    <property type="entry name" value="CYCLINS"/>
    <property type="match status" value="1"/>
</dbReference>
<dbReference type="Pfam" id="PF00134">
    <property type="entry name" value="Cyclin_N"/>
    <property type="match status" value="1"/>
</dbReference>
<dbReference type="SUPFAM" id="SSF47954">
    <property type="entry name" value="Cyclin-like"/>
    <property type="match status" value="2"/>
</dbReference>
<dbReference type="AlphaFoldDB" id="A0AAU9Y2B0"/>
<dbReference type="SMART" id="SM01332">
    <property type="entry name" value="Cyclin_C"/>
    <property type="match status" value="1"/>
</dbReference>
<keyword evidence="2 4" id="KW-0195">Cyclin</keyword>
<dbReference type="GO" id="GO:0044772">
    <property type="term" value="P:mitotic cell cycle phase transition"/>
    <property type="evidence" value="ECO:0007669"/>
    <property type="project" value="InterPro"/>
</dbReference>
<protein>
    <recommendedName>
        <fullName evidence="9">G2/mitotic-specific cyclin-B3</fullName>
    </recommendedName>
</protein>
<dbReference type="FunFam" id="1.10.472.10:FF:000001">
    <property type="entry name" value="G2/mitotic-specific cyclin"/>
    <property type="match status" value="1"/>
</dbReference>
<evidence type="ECO:0000313" key="8">
    <source>
        <dbReference type="Proteomes" id="UP001159428"/>
    </source>
</evidence>
<sequence>MKKREECFPLTNYLQRQPEISAQMRATLVNWLVEVQEQLKLYHETLYLGVKLLDHFLERNTIKQDELQLVGATSLFISSKLEERDPPRMDDFIFICDDAYKQQQFIAMEIKILSSLGFDINIPIPYRFLRRYAKAAFVSGKTLTLAYYLLECSLLEDQFIPRRASLMASSCLNLAMMMKNCGEWTVTLVHYTGYSKEQLCDCVLQLNAMNSAPADKNLMAVRNKYSHKDFHEVSTILPLDPD</sequence>
<dbReference type="GO" id="GO:0051301">
    <property type="term" value="P:cell division"/>
    <property type="evidence" value="ECO:0007669"/>
    <property type="project" value="UniProtKB-KW"/>
</dbReference>
<accession>A0AAU9Y2B0</accession>
<dbReference type="Proteomes" id="UP001159428">
    <property type="component" value="Unassembled WGS sequence"/>
</dbReference>
<dbReference type="InterPro" id="IPR048258">
    <property type="entry name" value="Cyclins_cyclin-box"/>
</dbReference>
<dbReference type="InterPro" id="IPR039361">
    <property type="entry name" value="Cyclin"/>
</dbReference>
<dbReference type="InterPro" id="IPR046965">
    <property type="entry name" value="Cyclin_A/B-like"/>
</dbReference>
<dbReference type="GO" id="GO:0016538">
    <property type="term" value="F:cyclin-dependent protein serine/threonine kinase regulator activity"/>
    <property type="evidence" value="ECO:0007669"/>
    <property type="project" value="InterPro"/>
</dbReference>
<keyword evidence="8" id="KW-1185">Reference proteome</keyword>
<evidence type="ECO:0000256" key="4">
    <source>
        <dbReference type="RuleBase" id="RU000383"/>
    </source>
</evidence>
<dbReference type="SMART" id="SM00385">
    <property type="entry name" value="CYCLIN"/>
    <property type="match status" value="2"/>
</dbReference>
<dbReference type="Gene3D" id="1.10.472.10">
    <property type="entry name" value="Cyclin-like"/>
    <property type="match status" value="2"/>
</dbReference>
<evidence type="ECO:0000256" key="1">
    <source>
        <dbReference type="ARBA" id="ARBA00022618"/>
    </source>
</evidence>
<keyword evidence="1" id="KW-0132">Cell division</keyword>
<dbReference type="Pfam" id="PF02984">
    <property type="entry name" value="Cyclin_C"/>
    <property type="match status" value="1"/>
</dbReference>
<name>A0AAU9Y2B0_9CNID</name>
<dbReference type="EMBL" id="CALNXJ010000131">
    <property type="protein sequence ID" value="CAH3166231.1"/>
    <property type="molecule type" value="Genomic_DNA"/>
</dbReference>
<dbReference type="PROSITE" id="PS00292">
    <property type="entry name" value="CYCLINS"/>
    <property type="match status" value="1"/>
</dbReference>
<comment type="caution">
    <text evidence="7">The sequence shown here is derived from an EMBL/GenBank/DDBJ whole genome shotgun (WGS) entry which is preliminary data.</text>
</comment>
<evidence type="ECO:0000256" key="3">
    <source>
        <dbReference type="ARBA" id="ARBA00023306"/>
    </source>
</evidence>
<comment type="similarity">
    <text evidence="4">Belongs to the cyclin family.</text>
</comment>
<keyword evidence="3" id="KW-0131">Cell cycle</keyword>
<proteinExistence type="inferred from homology"/>
<dbReference type="InterPro" id="IPR013763">
    <property type="entry name" value="Cyclin-like_dom"/>
</dbReference>
<dbReference type="InterPro" id="IPR006671">
    <property type="entry name" value="Cyclin_N"/>
</dbReference>
<evidence type="ECO:0000256" key="2">
    <source>
        <dbReference type="ARBA" id="ARBA00023127"/>
    </source>
</evidence>
<dbReference type="PIRSF" id="PIRSF001771">
    <property type="entry name" value="Cyclin_A_B_D_E"/>
    <property type="match status" value="1"/>
</dbReference>
<evidence type="ECO:0000259" key="6">
    <source>
        <dbReference type="SMART" id="SM01332"/>
    </source>
</evidence>
<evidence type="ECO:0008006" key="9">
    <source>
        <dbReference type="Google" id="ProtNLM"/>
    </source>
</evidence>
<feature type="domain" description="Cyclin-like" evidence="5">
    <location>
        <begin position="30"/>
        <end position="114"/>
    </location>
</feature>